<feature type="transmembrane region" description="Helical" evidence="9">
    <location>
        <begin position="1313"/>
        <end position="1333"/>
    </location>
</feature>
<dbReference type="Pfam" id="PF07690">
    <property type="entry name" value="MFS_1"/>
    <property type="match status" value="1"/>
</dbReference>
<organism evidence="12 13">
    <name type="scientific">Myriangium duriaei CBS 260.36</name>
    <dbReference type="NCBI Taxonomy" id="1168546"/>
    <lineage>
        <taxon>Eukaryota</taxon>
        <taxon>Fungi</taxon>
        <taxon>Dikarya</taxon>
        <taxon>Ascomycota</taxon>
        <taxon>Pezizomycotina</taxon>
        <taxon>Dothideomycetes</taxon>
        <taxon>Dothideomycetidae</taxon>
        <taxon>Myriangiales</taxon>
        <taxon>Myriangiaceae</taxon>
        <taxon>Myriangium</taxon>
    </lineage>
</organism>
<dbReference type="Gene3D" id="3.40.50.12780">
    <property type="entry name" value="N-terminal domain of ligase-like"/>
    <property type="match status" value="1"/>
</dbReference>
<dbReference type="InterPro" id="IPR009081">
    <property type="entry name" value="PP-bd_ACP"/>
</dbReference>
<keyword evidence="13" id="KW-1185">Reference proteome</keyword>
<dbReference type="InterPro" id="IPR023213">
    <property type="entry name" value="CAT-like_dom_sf"/>
</dbReference>
<evidence type="ECO:0000259" key="11">
    <source>
        <dbReference type="PROSITE" id="PS50850"/>
    </source>
</evidence>
<dbReference type="OrthoDB" id="429813at2759"/>
<feature type="transmembrane region" description="Helical" evidence="9">
    <location>
        <begin position="1423"/>
        <end position="1445"/>
    </location>
</feature>
<evidence type="ECO:0000256" key="8">
    <source>
        <dbReference type="SAM" id="MobiDB-lite"/>
    </source>
</evidence>
<feature type="transmembrane region" description="Helical" evidence="9">
    <location>
        <begin position="1672"/>
        <end position="1690"/>
    </location>
</feature>
<dbReference type="GO" id="GO:0005886">
    <property type="term" value="C:plasma membrane"/>
    <property type="evidence" value="ECO:0007669"/>
    <property type="project" value="TreeGrafter"/>
</dbReference>
<evidence type="ECO:0008006" key="14">
    <source>
        <dbReference type="Google" id="ProtNLM"/>
    </source>
</evidence>
<feature type="transmembrane region" description="Helical" evidence="9">
    <location>
        <begin position="1558"/>
        <end position="1579"/>
    </location>
</feature>
<keyword evidence="3" id="KW-0813">Transport</keyword>
<dbReference type="Proteomes" id="UP000799439">
    <property type="component" value="Unassembled WGS sequence"/>
</dbReference>
<evidence type="ECO:0000313" key="12">
    <source>
        <dbReference type="EMBL" id="KAF2154527.1"/>
    </source>
</evidence>
<dbReference type="InterPro" id="IPR036736">
    <property type="entry name" value="ACP-like_sf"/>
</dbReference>
<dbReference type="EMBL" id="ML996083">
    <property type="protein sequence ID" value="KAF2154527.1"/>
    <property type="molecule type" value="Genomic_DNA"/>
</dbReference>
<dbReference type="PROSITE" id="PS50850">
    <property type="entry name" value="MFS"/>
    <property type="match status" value="1"/>
</dbReference>
<feature type="domain" description="Major facilitator superfamily (MFS) profile" evidence="11">
    <location>
        <begin position="1188"/>
        <end position="1695"/>
    </location>
</feature>
<dbReference type="PANTHER" id="PTHR23501">
    <property type="entry name" value="MAJOR FACILITATOR SUPERFAMILY"/>
    <property type="match status" value="1"/>
</dbReference>
<evidence type="ECO:0000256" key="1">
    <source>
        <dbReference type="ARBA" id="ARBA00004141"/>
    </source>
</evidence>
<evidence type="ECO:0000256" key="3">
    <source>
        <dbReference type="ARBA" id="ARBA00022448"/>
    </source>
</evidence>
<dbReference type="SUPFAM" id="SSF56801">
    <property type="entry name" value="Acetyl-CoA synthetase-like"/>
    <property type="match status" value="1"/>
</dbReference>
<feature type="transmembrane region" description="Helical" evidence="9">
    <location>
        <begin position="1253"/>
        <end position="1271"/>
    </location>
</feature>
<accession>A0A9P4MIQ1</accession>
<gene>
    <name evidence="12" type="ORF">K461DRAFT_310975</name>
</gene>
<dbReference type="Gene3D" id="1.20.1250.20">
    <property type="entry name" value="MFS general substrate transporter like domains"/>
    <property type="match status" value="2"/>
</dbReference>
<feature type="transmembrane region" description="Helical" evidence="9">
    <location>
        <begin position="1465"/>
        <end position="1485"/>
    </location>
</feature>
<dbReference type="GO" id="GO:0022857">
    <property type="term" value="F:transmembrane transporter activity"/>
    <property type="evidence" value="ECO:0007669"/>
    <property type="project" value="InterPro"/>
</dbReference>
<keyword evidence="5 9" id="KW-0812">Transmembrane</keyword>
<proteinExistence type="inferred from homology"/>
<evidence type="ECO:0000256" key="9">
    <source>
        <dbReference type="SAM" id="Phobius"/>
    </source>
</evidence>
<feature type="region of interest" description="Disordered" evidence="8">
    <location>
        <begin position="1131"/>
        <end position="1159"/>
    </location>
</feature>
<dbReference type="SUPFAM" id="SSF47336">
    <property type="entry name" value="ACP-like"/>
    <property type="match status" value="1"/>
</dbReference>
<dbReference type="PROSITE" id="PS00455">
    <property type="entry name" value="AMP_BINDING"/>
    <property type="match status" value="1"/>
</dbReference>
<comment type="subcellular location">
    <subcellularLocation>
        <location evidence="1">Membrane</location>
        <topology evidence="1">Multi-pass membrane protein</topology>
    </subcellularLocation>
</comment>
<dbReference type="PROSITE" id="PS50075">
    <property type="entry name" value="CARRIER"/>
    <property type="match status" value="1"/>
</dbReference>
<dbReference type="InterPro" id="IPR036259">
    <property type="entry name" value="MFS_trans_sf"/>
</dbReference>
<dbReference type="InterPro" id="IPR020846">
    <property type="entry name" value="MFS_dom"/>
</dbReference>
<evidence type="ECO:0000256" key="2">
    <source>
        <dbReference type="ARBA" id="ARBA00008335"/>
    </source>
</evidence>
<dbReference type="InterPro" id="IPR000873">
    <property type="entry name" value="AMP-dep_synth/lig_dom"/>
</dbReference>
<evidence type="ECO:0000256" key="6">
    <source>
        <dbReference type="ARBA" id="ARBA00022989"/>
    </source>
</evidence>
<dbReference type="InterPro" id="IPR011701">
    <property type="entry name" value="MFS"/>
</dbReference>
<dbReference type="Gene3D" id="1.10.1200.10">
    <property type="entry name" value="ACP-like"/>
    <property type="match status" value="1"/>
</dbReference>
<dbReference type="InterPro" id="IPR042099">
    <property type="entry name" value="ANL_N_sf"/>
</dbReference>
<dbReference type="InterPro" id="IPR020845">
    <property type="entry name" value="AMP-binding_CS"/>
</dbReference>
<feature type="transmembrane region" description="Helical" evidence="9">
    <location>
        <begin position="1222"/>
        <end position="1241"/>
    </location>
</feature>
<feature type="domain" description="Carrier" evidence="10">
    <location>
        <begin position="517"/>
        <end position="595"/>
    </location>
</feature>
<sequence>MATEIPANYGKRLMPQLLDRTALDHPNRILYSVALFENGRRDFQHITALTLARAVDKTAGWLRSQIGETRSIQPVGYIGPQASSCNIWVAPSESSVPPLITQILTQRSMKVLQLPEVEDLLAVDHSDYFPYTKTFEEAAHEPFCMLHTSGTTGVPKPISWSNGLIGTMDAVRLLPPTEGDDGLAPWTSMWQECSTIYSAFPMSHGAGIIMNILMPSLYNLRCVLGPTDVLPNINLIDSLADNVKIDIWSMVPSLVDELGETPDVLAKLNSSSFICSSGGPISQHAASKVNNVIRILNLTGTTEGLFMGNLTVHREDWYWFAFHPYSGFDFKEVEPGIYEHHIKRNKYWSLSQGIFWTFPGQDVINLKDLYIKHPTKPNLWAFKGRSDDVVVLSNGTKVSPLSLESYISTHPAVEGCLVIGTGKSQAGLLIELKVSTQKDNELFDSIWAVVELANGLLLQKAHLSRSYIAFADPDRPFIRTDKRTIKRHATVALYADYIDRFYESREGEFDTVAIDASSVETILESLRPIFGPSLPAVYEASPNTDIFSLGLDSHLVIRSVNAIRATMRLGDKLAPRHLYANPTLVGFATFLKQLTVEKQVKSPQRLDDEAHDKSSELKKQIDQHKARLSFKLNPLDYVNSNHYMGMNLYLPLREGMCFEKCFKQLQEGLRRALQLIPALDGKIMLCAEQEMGHKKGDLRLTIPPVLSSTAVPRQLNFKNLSDVLPPYDHLKAAGFLPSAVPDDLVLPCNPFPDYPADILVAQANFINKGCILAVNLHHSCLDGAGAIIALKVWAESCRYIVGDTSATCSWLDSECFNHSLPEILHGLDGYTKRLENVDPGVWGFLPFLRPEGFPSSRHEGPDKTKTLPVPPVWPYKLTWPPVPDAAGRSLKTTMFLITAKKLRQLQQKAVGDPTVKGSISLSDIIQAFFWRVAVRARFRVATEMRGQKLDSNGIAILELPIDGHPYFSSLLPSTYMGSMLILNRPSMSVETLCSPHTSIGHIASVLREAAARVTPSLIHDAFTLLQNLPEYDNFSLADMGLDGMHAMISNMMLFQPNEISFGKDVFGNDGSPEALRPQIERGSKRFRFLVIHPMRRDGGIELVLGTLPEELKMLKADDELLESTEARMHGIANQGDRKDIPTNNLSSHLDPEREEDGDRDGILSQAQAGVQDIEAVTTVWTSTALVVAYILIWITYFVEGMLSGTQTALVPYVTSSFGEHSLTPVVGIVSTVIGGCANFTIAKILDVFGRPQGYLICTVIATIGLIMMATCRHIEAYAAAQVFYAVGNNGLQYTLSVFVADTSSLRNRGLMQAFAYSPNMITCWLAGPISTAFLDSSGWPWAFGMFSILVPAVTLPLFALLQYHHFKAKKQDVTPKRKSGRTFLQSSYHYCREFDAVGLILLSAGVAMFLLPFNLYTLQADGWASPLIICLVVFGIVLLISFVLWEKFFAPLTFIPYALLTDRTVLGACFLSTALFFNYFCWSSYFSSYLQVVNDLSVSHTSYVVQIYPVGSTLFSLVGGLVIRQTGRFKPVCLYFGIPLSLFGTALMIYFRHPNSDVGYLVMCQIFISFAAGVIITSDEIAILAAASHQFVAASLATLGFFGNIGGAIGLTVTAAIWQKVFPEKLAEYLPASELPKLPMIYEDIVTQLSYREGSAARLAIQHAYGDAQRNILVTATAIWALGVVAVLCWRDINVSNIKQVRGHVV</sequence>
<reference evidence="12" key="1">
    <citation type="journal article" date="2020" name="Stud. Mycol.">
        <title>101 Dothideomycetes genomes: a test case for predicting lifestyles and emergence of pathogens.</title>
        <authorList>
            <person name="Haridas S."/>
            <person name="Albert R."/>
            <person name="Binder M."/>
            <person name="Bloem J."/>
            <person name="Labutti K."/>
            <person name="Salamov A."/>
            <person name="Andreopoulos B."/>
            <person name="Baker S."/>
            <person name="Barry K."/>
            <person name="Bills G."/>
            <person name="Bluhm B."/>
            <person name="Cannon C."/>
            <person name="Castanera R."/>
            <person name="Culley D."/>
            <person name="Daum C."/>
            <person name="Ezra D."/>
            <person name="Gonzalez J."/>
            <person name="Henrissat B."/>
            <person name="Kuo A."/>
            <person name="Liang C."/>
            <person name="Lipzen A."/>
            <person name="Lutzoni F."/>
            <person name="Magnuson J."/>
            <person name="Mondo S."/>
            <person name="Nolan M."/>
            <person name="Ohm R."/>
            <person name="Pangilinan J."/>
            <person name="Park H.-J."/>
            <person name="Ramirez L."/>
            <person name="Alfaro M."/>
            <person name="Sun H."/>
            <person name="Tritt A."/>
            <person name="Yoshinaga Y."/>
            <person name="Zwiers L.-H."/>
            <person name="Turgeon B."/>
            <person name="Goodwin S."/>
            <person name="Spatafora J."/>
            <person name="Crous P."/>
            <person name="Grigoriev I."/>
        </authorList>
    </citation>
    <scope>NUCLEOTIDE SEQUENCE</scope>
    <source>
        <strain evidence="12">CBS 260.36</strain>
    </source>
</reference>
<comment type="caution">
    <text evidence="12">The sequence shown here is derived from an EMBL/GenBank/DDBJ whole genome shotgun (WGS) entry which is preliminary data.</text>
</comment>
<dbReference type="Gene3D" id="3.30.559.10">
    <property type="entry name" value="Chloramphenicol acetyltransferase-like domain"/>
    <property type="match status" value="2"/>
</dbReference>
<comment type="similarity">
    <text evidence="2">Belongs to the major facilitator superfamily.</text>
</comment>
<evidence type="ECO:0000259" key="10">
    <source>
        <dbReference type="PROSITE" id="PS50075"/>
    </source>
</evidence>
<dbReference type="GO" id="GO:0016740">
    <property type="term" value="F:transferase activity"/>
    <property type="evidence" value="ECO:0007669"/>
    <property type="project" value="UniProtKB-KW"/>
</dbReference>
<dbReference type="Pfam" id="PF23562">
    <property type="entry name" value="AMP-binding_C_3"/>
    <property type="match status" value="1"/>
</dbReference>
<feature type="transmembrane region" description="Helical" evidence="9">
    <location>
        <begin position="1396"/>
        <end position="1417"/>
    </location>
</feature>
<feature type="transmembrane region" description="Helical" evidence="9">
    <location>
        <begin position="1532"/>
        <end position="1552"/>
    </location>
</feature>
<keyword evidence="7 9" id="KW-0472">Membrane</keyword>
<protein>
    <recommendedName>
        <fullName evidence="14">Major facilitator superfamily (MFS) profile domain-containing protein</fullName>
    </recommendedName>
</protein>
<dbReference type="Pfam" id="PF22664">
    <property type="entry name" value="TRI-like_N"/>
    <property type="match status" value="1"/>
</dbReference>
<dbReference type="SUPFAM" id="SSF103473">
    <property type="entry name" value="MFS general substrate transporter"/>
    <property type="match status" value="2"/>
</dbReference>
<evidence type="ECO:0000256" key="7">
    <source>
        <dbReference type="ARBA" id="ARBA00023136"/>
    </source>
</evidence>
<dbReference type="PANTHER" id="PTHR23501:SF3">
    <property type="entry name" value="MAJOR FACILITATOR SUPERFAMILY (MFS) PROFILE DOMAIN-CONTAINING PROTEIN"/>
    <property type="match status" value="1"/>
</dbReference>
<feature type="transmembrane region" description="Helical" evidence="9">
    <location>
        <begin position="1339"/>
        <end position="1361"/>
    </location>
</feature>
<evidence type="ECO:0000256" key="4">
    <source>
        <dbReference type="ARBA" id="ARBA00022679"/>
    </source>
</evidence>
<dbReference type="FunFam" id="1.20.1250.20:FF:000284">
    <property type="entry name" value="Siderophore iron transporter mirB"/>
    <property type="match status" value="1"/>
</dbReference>
<evidence type="ECO:0000256" key="5">
    <source>
        <dbReference type="ARBA" id="ARBA00022692"/>
    </source>
</evidence>
<evidence type="ECO:0000313" key="13">
    <source>
        <dbReference type="Proteomes" id="UP000799439"/>
    </source>
</evidence>
<dbReference type="InterPro" id="IPR054710">
    <property type="entry name" value="Tri101-like_N"/>
</dbReference>
<keyword evidence="4" id="KW-0808">Transferase</keyword>
<keyword evidence="6 9" id="KW-1133">Transmembrane helix</keyword>
<name>A0A9P4MIQ1_9PEZI</name>
<dbReference type="Pfam" id="PF00501">
    <property type="entry name" value="AMP-binding"/>
    <property type="match status" value="1"/>
</dbReference>
<feature type="transmembrane region" description="Helical" evidence="9">
    <location>
        <begin position="1591"/>
        <end position="1618"/>
    </location>
</feature>
<feature type="transmembrane region" description="Helical" evidence="9">
    <location>
        <begin position="1505"/>
        <end position="1523"/>
    </location>
</feature>
<feature type="transmembrane region" description="Helical" evidence="9">
    <location>
        <begin position="1179"/>
        <end position="1202"/>
    </location>
</feature>